<dbReference type="Proteomes" id="UP000294593">
    <property type="component" value="Unassembled WGS sequence"/>
</dbReference>
<evidence type="ECO:0000256" key="2">
    <source>
        <dbReference type="HAMAP-Rule" id="MF_00659"/>
    </source>
</evidence>
<dbReference type="Gene3D" id="3.30.70.260">
    <property type="match status" value="1"/>
</dbReference>
<dbReference type="InterPro" id="IPR007454">
    <property type="entry name" value="UPF0250_YbeD-like"/>
</dbReference>
<reference evidence="3 4" key="1">
    <citation type="submission" date="2019-03" db="EMBL/GenBank/DDBJ databases">
        <title>Genomic Encyclopedia of Type Strains, Phase IV (KMG-IV): sequencing the most valuable type-strain genomes for metagenomic binning, comparative biology and taxonomic classification.</title>
        <authorList>
            <person name="Goeker M."/>
        </authorList>
    </citation>
    <scope>NUCLEOTIDE SEQUENCE [LARGE SCALE GENOMIC DNA]</scope>
    <source>
        <strain evidence="3 4">DSM 11901</strain>
    </source>
</reference>
<organism evidence="3 4">
    <name type="scientific">Aquabacterium commune</name>
    <dbReference type="NCBI Taxonomy" id="70586"/>
    <lineage>
        <taxon>Bacteria</taxon>
        <taxon>Pseudomonadati</taxon>
        <taxon>Pseudomonadota</taxon>
        <taxon>Betaproteobacteria</taxon>
        <taxon>Burkholderiales</taxon>
        <taxon>Aquabacterium</taxon>
    </lineage>
</organism>
<sequence length="98" mass="10609">MTPHQPVNPAIPPQESLIQYPSAFPIKVMGPNHEAFVASVLGVVVQHAPDFDAATLERRPSSSGTYLGLTVTVTATSREQLDAIYRALTSLPHVKYVL</sequence>
<dbReference type="SUPFAM" id="SSF117991">
    <property type="entry name" value="YbeD/HP0495-like"/>
    <property type="match status" value="1"/>
</dbReference>
<proteinExistence type="inferred from homology"/>
<dbReference type="OrthoDB" id="9793424at2"/>
<protein>
    <recommendedName>
        <fullName evidence="2">UPF0250 protein EV672_107150</fullName>
    </recommendedName>
</protein>
<accession>A0A4R6R753</accession>
<evidence type="ECO:0000256" key="1">
    <source>
        <dbReference type="ARBA" id="ARBA00008460"/>
    </source>
</evidence>
<dbReference type="AlphaFoldDB" id="A0A4R6R753"/>
<dbReference type="HAMAP" id="MF_00659">
    <property type="entry name" value="UPF0250"/>
    <property type="match status" value="1"/>
</dbReference>
<dbReference type="PANTHER" id="PTHR38036">
    <property type="entry name" value="UPF0250 PROTEIN YBED"/>
    <property type="match status" value="1"/>
</dbReference>
<evidence type="ECO:0000313" key="3">
    <source>
        <dbReference type="EMBL" id="TDP81719.1"/>
    </source>
</evidence>
<keyword evidence="4" id="KW-1185">Reference proteome</keyword>
<dbReference type="RefSeq" id="WP_133609892.1">
    <property type="nucleotide sequence ID" value="NZ_SNXW01000007.1"/>
</dbReference>
<dbReference type="EMBL" id="SNXW01000007">
    <property type="protein sequence ID" value="TDP81719.1"/>
    <property type="molecule type" value="Genomic_DNA"/>
</dbReference>
<dbReference type="InterPro" id="IPR027471">
    <property type="entry name" value="YbeD-like_sf"/>
</dbReference>
<name>A0A4R6R753_9BURK</name>
<comment type="similarity">
    <text evidence="1 2">Belongs to the UPF0250 family.</text>
</comment>
<gene>
    <name evidence="3" type="ORF">EV672_107150</name>
</gene>
<comment type="caution">
    <text evidence="3">The sequence shown here is derived from an EMBL/GenBank/DDBJ whole genome shotgun (WGS) entry which is preliminary data.</text>
</comment>
<evidence type="ECO:0000313" key="4">
    <source>
        <dbReference type="Proteomes" id="UP000294593"/>
    </source>
</evidence>
<dbReference type="PANTHER" id="PTHR38036:SF1">
    <property type="entry name" value="UPF0250 PROTEIN YBED"/>
    <property type="match status" value="1"/>
</dbReference>
<dbReference type="Pfam" id="PF04359">
    <property type="entry name" value="DUF493"/>
    <property type="match status" value="1"/>
</dbReference>